<keyword evidence="3" id="KW-0150">Chloroplast</keyword>
<protein>
    <submittedName>
        <fullName evidence="3">Hypothetical chloroplast RF1</fullName>
    </submittedName>
</protein>
<feature type="transmembrane region" description="Helical" evidence="2">
    <location>
        <begin position="218"/>
        <end position="235"/>
    </location>
</feature>
<geneLocation type="chloroplast" evidence="3"/>
<evidence type="ECO:0000256" key="2">
    <source>
        <dbReference type="SAM" id="Phobius"/>
    </source>
</evidence>
<keyword evidence="2" id="KW-0472">Membrane</keyword>
<keyword evidence="2" id="KW-1133">Transmembrane helix</keyword>
<feature type="transmembrane region" description="Helical" evidence="2">
    <location>
        <begin position="247"/>
        <end position="265"/>
    </location>
</feature>
<reference evidence="3" key="1">
    <citation type="submission" date="2016-07" db="EMBL/GenBank/DDBJ databases">
        <title>Proliferation of group II introns in the chloroplast genome of the green alga Oedocladium carolinianum (Chlorophyceae).</title>
        <authorList>
            <person name="Brouard J.-S."/>
            <person name="Turmel M."/>
            <person name="Otis C."/>
            <person name="Lemieux C."/>
        </authorList>
    </citation>
    <scope>NUCLEOTIDE SEQUENCE</scope>
</reference>
<dbReference type="GeneID" id="29991639"/>
<evidence type="ECO:0000313" key="3">
    <source>
        <dbReference type="EMBL" id="AOT84339.1"/>
    </source>
</evidence>
<feature type="transmembrane region" description="Helical" evidence="2">
    <location>
        <begin position="107"/>
        <end position="128"/>
    </location>
</feature>
<feature type="transmembrane region" description="Helical" evidence="2">
    <location>
        <begin position="340"/>
        <end position="360"/>
    </location>
</feature>
<gene>
    <name evidence="3" type="primary">ycf1</name>
</gene>
<dbReference type="RefSeq" id="YP_009310743.1">
    <property type="nucleotide sequence ID" value="NC_031510.1"/>
</dbReference>
<feature type="transmembrane region" description="Helical" evidence="2">
    <location>
        <begin position="285"/>
        <end position="314"/>
    </location>
</feature>
<organism evidence="3">
    <name type="scientific">Oedocladium carolinianum</name>
    <dbReference type="NCBI Taxonomy" id="55992"/>
    <lineage>
        <taxon>Eukaryota</taxon>
        <taxon>Viridiplantae</taxon>
        <taxon>Chlorophyta</taxon>
        <taxon>core chlorophytes</taxon>
        <taxon>Chlorophyceae</taxon>
        <taxon>OCC clade</taxon>
        <taxon>Oedogoniales</taxon>
        <taxon>Oedogoniaceae</taxon>
        <taxon>Oedocladium</taxon>
    </lineage>
</organism>
<evidence type="ECO:0000256" key="1">
    <source>
        <dbReference type="SAM" id="MobiDB-lite"/>
    </source>
</evidence>
<name>A0A1D8GXA6_9CHLO</name>
<accession>A0A1D8GXA6</accession>
<sequence length="3532" mass="419983">MSLVTVIKDYIEIVHKIIETSPAYIVQHTNYTDVTTLYFYLINTVKHVFTDIFSLEFFQKIAAFPIIVPSIADSMISEISVLDGTFHNVFTFLDAPLEKVFSTKNDFIVIICLEKFFIGLLNSLFLWLPTSAATFLCLRRFVMQGMEIGYIAAIGTMTANIFWLICVLFGVRWIVIPWMSLDILRYWLGFMLLIKYFWDNRLPAKEIKSDFSVNVIKTKLGLNSIIAIFAQIFKFNRNFSNPIQQIFLFHFLLALTEQTSLYPFLSHFSLSAQSTYLESFPSDNLINFILIHCFYLLGIFIGSFSFINFLCWFWEEPAYKVYLWATKNFQKIRAGDMVRITHFIFQTLTISLACASLPYFSIEYFITKPLGFLPNDQIFHQSKNNAFLTHSTSPVLYRSPYYFPRQRFFRYDDWAEYYGKNIPLDTSLYDQGAYRLYPIEDLHYGADYEWTRRRSNHVKIRSRMKRIMWFPRNWATQIWDLAKTWSRRNVAWRNEILSQYQNNWDSKSAPFWDQIIREELLFEKGKLYFQNERKSNSPWVSSQNWSQKFLTSGEGFWWNWWTKNTISDNKIWWNWILTKKNKIVIDHNNQLTFSSTDRSTKNMNQLKVASLLHIDQKNNENVKREMLFSNYQKLPTSYRLDYWLPQERLISLYSEQSQRQKNQLNFEIATLRKFVRKINKRIQINATTSRFARKSPLSKYTIFSIKNSELYYKKYLFSNSLHSLINNFQNLFYLNQNSLLNSQKHKVPLLFSDMIDSNKILNSLGKSLKVNHIQKTIPNPNFSKNANFNNSTSLFLTLPAQYYLHKEQSFSRKLQFYGVRTSRQFKPLNNSPIFNFYMKTYFHQYKPTRLYIANTKMKRDLGAGGRNRFKSRQYANKQLKKARILSKTPWIRQWISQSGFLTRRKRLESWIRYSHYNSNEIWAFIMKADIDNFIKRQPSNHLLTNNEERLLHLRRFLLGEHYETLRWYSYMQHYRSMKTKIGGTKSFANRMYNQQFKGTFHKVRHLFALTPSLNGGGMLTFDQPLYNEFSNDNQNSIFNKELIHEELLEDMKTNINSLTKNDLIMKSSQIIKEYILDITPIRQKIIHKLLKDKNYVDLTNFLWDLKRIKKQKTPILLPTTNQELKALNWPKGNFPLSKKQKDLKIDFKLNSLRSSFSIDQQRKFQSILIFMFNRRRALAKDYKRGSERLWKKWRKKYLIQKQIYNQKNDFAKRELRKRKEESSFYTNKKNLEVSDNLNFSTDRRFIPLISGTGANSFKGLFLAKRLIIDFKQNQALPTFRITDQIQKTPIYDKNALENKEEKIFIRNLGIYRYRIQTAIRKALKDSISIQKFIFNTNGLSKDGTIRNFGFSLNNNFDTKLEKVASQELIHLNKGFSDSFYTKWNIEKVVHFKKDNFNSELLRADKIAIKELIDQIYKKSKLFDKIQLKYFTLSYWFKNLINVSQYKWNILNFNKDENNKLLNYKKNQEELFNLLSYIQNRTIRERLEINKKILTITNYNQIDNKFSTIRASRHLKRARISQRKKLSQPIQKYKNFFHVETENIKQFNPFRIYQTLDSFNQLTPDFRRKLLKMTKSRFARANSFESLLNSSSFFVKNPTISDKINNLIESHKMDLINKNQINSFLFNDVPHANNFDIFQPFLESLYYLPRLSTLWQSNLINSNSNLKSKIDMGSIYETKQNWTPIGTHKELFRQNFNTKNKIQDNIKRKLLDNHLNRFSERRRWNTQYENINLEINEQLKKFLEIIKQNQNSVFNSQNVFDFDRIVFNSKETVKPMEIYYDKKSFPISKNQKPDFFSLDLQKNIKSLNIKDTDKPKLLSVIINQKNQSKFNIQNIPNIAALDNIQPNNFSFWDSSFFKNSFLKKSSKFLSNGNREAIKLNNFYYSKIKELIMNEHFKSDFDNQSISNFNKEFFYDKVPLLFSDMIDSNKMEKNQKQNFLKIINHLRTNTSINKINNNSVKRRIPQNARISSFSIDLSVEKYLIKNFQQKIEKQLQKLENRLIELSEITKDEFKNKQNNDSSSAKLKNSESKIEFTLQKKLITKRIEFLTNLSEKLKGFEILYQTLPIDWKTNQMKIVNKSLRGRANSFKPFKGFSYFGLKNIKKQYYFSRKFLNLLVENGNNFTQYLNFKKEDSSRREPQSDLKKQNKIFFDLLQFELSPSSKNQIKEERKKLKIIYPIKNTLELTTNLQIQELLKKHIKQLNNSVLEKNGKFLKSQKIASLLPLKDFIPLSVDSSIIQLLVKKQKFYQFDEILGSLLAIQKRGNVLSQKNIYYKKLKHEWNKTKSSLSGAVYSIKKGGAVLKRFNSQFFRSLPSSKKDATRSGIENFIAIRTWTRSQQRLQNTPVNQKLLQHKNSVISDSLNSASFDKKIIHQNFLSVENFIKESILKPQRFEKQQSRKRLKFKKLPRQEHFKNLQIWENSLKQKEDVKNKQFFDDFSQSFQKWKSFGFFPQKIIFQKQILNSTTLLPFLTFKEKNLKFQNFYDNNLQTITNLDIIKQIESDHLIQKELDFFLNQNSNLNQTSKNVLKNKQSLQIGNKEKVASRELIHLNNAFSEEIQIRNFASFDQMNLKNNQEQINYGDSSPDIISKIYEKFFVKSIETTIDESQINQKILIGINTFPFYAGWDESLRKFVITNRLLSRRDAGYQTNSNILFKEKENNLNIEFTHWPLQGRNAATTFFCHFPFINKPSDFSETIQYRNQTQLQQEEVETLAKRYTGEIQKKKFANWNKFLEKNQKFSIKRIKKQKQELRNSAMLQRRNITNIVAPNDIQNRRKALFSPLKWKSLKSNTKKIILKLPLNELQTSIKKDFSTIHSLSNFSILKEKDNNYLKPLLSKFHLLRILRKGNTGKIRLPKLRPYKKYIKKENDILESSWRTFLSKRKQRSYNFVRQKNIRTMHLFKVQLGEKLKLTKMQWLFRKNNSRANRQSENRKNKSGTHYLRPRKKSLRRRSLGIRYQQNQKIWSPSLFKRYTASLSQNSWNFMMKQNKNHLSQKNEISTNQNSIILTKKILSISDFSHFLTDLSNLTVSKSDIMKAATPSPSKSSKQSKMLFYETPYNWIQPNNSSNLYNSLFKTSPLYTPTLYSILPGHGRFIPKIQTMPFPKSSVQTIKRAIRLANFEPASFIQREVLSYEWSMKQLIQNMTHRLNKSNNQLILKYRKNNFKQNFIQQNNKSHSSFSIDLLIQRHLRLFKKKLIHNPIISPSSNAYLSQFSRQRSFQKRSVRLRKFNMTLAMNLYDRWFFYYYTGGREDPLQNFFQSFEKLAQNISSPNNIQNIQSNQSNIVDDSKVTIDNVENFKNNFIFKSARKFLTQKPDQKRSFNTFLTNLKTKKSSQTLSGAVYSVENEQQNSVNSQKVQMDSLKNENSLSYQSSIDEKFDPSGAVYNEFGWNFFQLFPQTVDGRSAQKEMLDKLSSNKVQKKQQEKDLEEDRFYFLKANKSPIIQDFRSSKNVNRHHPLNGGFIWPGDYLRLQTIMLPKDKKNKYFYNKSLFSEMKNSAKLNNKNLHTSKSIIDSNSKINEKIQEFQNFILESK</sequence>
<dbReference type="EMBL" id="KX507373">
    <property type="protein sequence ID" value="AOT84339.1"/>
    <property type="molecule type" value="Genomic_DNA"/>
</dbReference>
<proteinExistence type="predicted"/>
<keyword evidence="2" id="KW-0812">Transmembrane</keyword>
<feature type="transmembrane region" description="Helical" evidence="2">
    <location>
        <begin position="148"/>
        <end position="171"/>
    </location>
</feature>
<keyword evidence="3" id="KW-0934">Plastid</keyword>
<feature type="region of interest" description="Disordered" evidence="1">
    <location>
        <begin position="2919"/>
        <end position="2944"/>
    </location>
</feature>